<accession>A0A401TU69</accession>
<organism evidence="1 2">
    <name type="scientific">Chiloscyllium punctatum</name>
    <name type="common">Brownbanded bambooshark</name>
    <name type="synonym">Hemiscyllium punctatum</name>
    <dbReference type="NCBI Taxonomy" id="137246"/>
    <lineage>
        <taxon>Eukaryota</taxon>
        <taxon>Metazoa</taxon>
        <taxon>Chordata</taxon>
        <taxon>Craniata</taxon>
        <taxon>Vertebrata</taxon>
        <taxon>Chondrichthyes</taxon>
        <taxon>Elasmobranchii</taxon>
        <taxon>Galeomorphii</taxon>
        <taxon>Galeoidea</taxon>
        <taxon>Orectolobiformes</taxon>
        <taxon>Hemiscylliidae</taxon>
        <taxon>Chiloscyllium</taxon>
    </lineage>
</organism>
<sequence>MCSYLNLPGHASLQGKGVAVNVELQKAGHGLRALGQTLVGHREVEVGQGLVELAHLRQEVGAAPSVVEVRAIEGVVVQVPRYGAGARGERVAAPDTLDHLTHLIATTPDLLALHRAPLLAHTTFATLPTRVEDLAQTVVNAPVKATALSERHTVLPTQDKAIVTLAPLGTRGVAAVRIGEGATGQRAGGATRFIMTVQGARHGWAEREREGASGNTPTPH</sequence>
<dbReference type="Proteomes" id="UP000287033">
    <property type="component" value="Unassembled WGS sequence"/>
</dbReference>
<gene>
    <name evidence="1" type="ORF">chiPu_0030502</name>
</gene>
<proteinExistence type="predicted"/>
<protein>
    <submittedName>
        <fullName evidence="1">Uncharacterized protein</fullName>
    </submittedName>
</protein>
<evidence type="ECO:0000313" key="2">
    <source>
        <dbReference type="Proteomes" id="UP000287033"/>
    </source>
</evidence>
<evidence type="ECO:0000313" key="1">
    <source>
        <dbReference type="EMBL" id="GCC46193.1"/>
    </source>
</evidence>
<keyword evidence="2" id="KW-1185">Reference proteome</keyword>
<name>A0A401TU69_CHIPU</name>
<comment type="caution">
    <text evidence="1">The sequence shown here is derived from an EMBL/GenBank/DDBJ whole genome shotgun (WGS) entry which is preliminary data.</text>
</comment>
<dbReference type="AlphaFoldDB" id="A0A401TU69"/>
<dbReference type="EMBL" id="BEZZ01185027">
    <property type="protein sequence ID" value="GCC46193.1"/>
    <property type="molecule type" value="Genomic_DNA"/>
</dbReference>
<reference evidence="1 2" key="1">
    <citation type="journal article" date="2018" name="Nat. Ecol. Evol.">
        <title>Shark genomes provide insights into elasmobranch evolution and the origin of vertebrates.</title>
        <authorList>
            <person name="Hara Y"/>
            <person name="Yamaguchi K"/>
            <person name="Onimaru K"/>
            <person name="Kadota M"/>
            <person name="Koyanagi M"/>
            <person name="Keeley SD"/>
            <person name="Tatsumi K"/>
            <person name="Tanaka K"/>
            <person name="Motone F"/>
            <person name="Kageyama Y"/>
            <person name="Nozu R"/>
            <person name="Adachi N"/>
            <person name="Nishimura O"/>
            <person name="Nakagawa R"/>
            <person name="Tanegashima C"/>
            <person name="Kiyatake I"/>
            <person name="Matsumoto R"/>
            <person name="Murakumo K"/>
            <person name="Nishida K"/>
            <person name="Terakita A"/>
            <person name="Kuratani S"/>
            <person name="Sato K"/>
            <person name="Hyodo S Kuraku.S."/>
        </authorList>
    </citation>
    <scope>NUCLEOTIDE SEQUENCE [LARGE SCALE GENOMIC DNA]</scope>
</reference>